<evidence type="ECO:0000313" key="2">
    <source>
        <dbReference type="EMBL" id="WFF41338.1"/>
    </source>
</evidence>
<evidence type="ECO:0008006" key="4">
    <source>
        <dbReference type="Google" id="ProtNLM"/>
    </source>
</evidence>
<evidence type="ECO:0000313" key="3">
    <source>
        <dbReference type="Proteomes" id="UP001321526"/>
    </source>
</evidence>
<reference evidence="2 3" key="1">
    <citation type="submission" date="2019-01" db="EMBL/GenBank/DDBJ databases">
        <title>Genome sequence of Salinicola endophyticus REST5.</title>
        <authorList>
            <person name="Nascimento F.X."/>
        </authorList>
    </citation>
    <scope>NUCLEOTIDE SEQUENCE [LARGE SCALE GENOMIC DNA]</scope>
    <source>
        <strain evidence="2 3">REST5</strain>
    </source>
</reference>
<keyword evidence="3" id="KW-1185">Reference proteome</keyword>
<keyword evidence="1" id="KW-0732">Signal</keyword>
<feature type="signal peptide" evidence="1">
    <location>
        <begin position="1"/>
        <end position="28"/>
    </location>
</feature>
<dbReference type="EMBL" id="CP035631">
    <property type="protein sequence ID" value="WFF41338.1"/>
    <property type="molecule type" value="Genomic_DNA"/>
</dbReference>
<protein>
    <recommendedName>
        <fullName evidence="4">Alginate export domain-containing protein</fullName>
    </recommendedName>
</protein>
<name>A0ABY8FEU3_9GAMM</name>
<dbReference type="Proteomes" id="UP001321526">
    <property type="component" value="Chromosome"/>
</dbReference>
<evidence type="ECO:0000256" key="1">
    <source>
        <dbReference type="SAM" id="SignalP"/>
    </source>
</evidence>
<gene>
    <name evidence="2" type="ORF">EVC62_07355</name>
</gene>
<sequence>MTAHKRHRLVGGCAALGLVLAPLGSAQAYELLASPKGALNLDVTAVHGWMDSRKSYAGRDGGSTWREGYIKYGFSGHRTLGDRGELYAALDWVSSATWGDGDAGGNSLGSERRTSLEEAYLGWRSGDRFPFLGTNGLDLSAGRQVVQLGRGFIINDDGLNLGKGPAGGALNRGGAYYLAPRHAFARTAVARIGGEQGLHGTAAWLESDNRAQADTELLAGTLDYTGAAGTVGLTAVHGLDVNDRWANEFTRQRDGMNVYSLRGESDLGIENAAFAAEYARQYKRSGSESAWYAEASYTFAELAWTPTLTYRYTRYSADWDSLFTGQNSPQLGTWFQGEVAANYAGIFARNTGIQHLGLRLQPTERLSLGALFFDFTTLKRRDTRNLDARELDLYASWMATEHIAISPLVGFYKPDKSAAEGGSQVGGNGTNVYAQLVVAAFF</sequence>
<organism evidence="2 3">
    <name type="scientific">Salinicola endophyticus</name>
    <dbReference type="NCBI Taxonomy" id="1949083"/>
    <lineage>
        <taxon>Bacteria</taxon>
        <taxon>Pseudomonadati</taxon>
        <taxon>Pseudomonadota</taxon>
        <taxon>Gammaproteobacteria</taxon>
        <taxon>Oceanospirillales</taxon>
        <taxon>Halomonadaceae</taxon>
        <taxon>Salinicola</taxon>
    </lineage>
</organism>
<accession>A0ABY8FEU3</accession>
<proteinExistence type="predicted"/>
<feature type="chain" id="PRO_5046448148" description="Alginate export domain-containing protein" evidence="1">
    <location>
        <begin position="29"/>
        <end position="442"/>
    </location>
</feature>
<dbReference type="RefSeq" id="WP_110689680.1">
    <property type="nucleotide sequence ID" value="NZ_CP035631.1"/>
</dbReference>